<dbReference type="PANTHER" id="PTHR11482">
    <property type="entry name" value="ARGININE/DIAMINOPIMELATE/ORNITHINE DECARBOXYLASE"/>
    <property type="match status" value="1"/>
</dbReference>
<dbReference type="SUPFAM" id="SSF50621">
    <property type="entry name" value="Alanine racemase C-terminal domain-like"/>
    <property type="match status" value="1"/>
</dbReference>
<evidence type="ECO:0000256" key="3">
    <source>
        <dbReference type="ARBA" id="ARBA00022898"/>
    </source>
</evidence>
<sequence>MLTKSRAPQFNLRNVHNHLELNGYVDPFLLVDTDILRHNASRFMAAMPRVQPHFAVKSNPDGRVLSCLGEEGVKFEIASKAELDALLDMNVPAEDIYYSNPVKSRRYLQHAADMGVEWYVIDSPEELEKVIAVKPDAKLYLRIYTTNEGSGYALSSKFGAHTKDINTIIDLAAELQADLAGVTFHVGSQCTNVNNWRVGIQAARKVFDQMIEAGLKPRLLNLGGGYPVELGKPVPSIEEIGEIVNQELKVFPDSVRVIAEPGRFMVADAGYFVSQVVGKTSREGKTWLYIDAGFYGGLIELKDGLGYQMLTDRTGDLVATTVA</sequence>
<comment type="cofactor">
    <cofactor evidence="1">
        <name>pyridoxal 5'-phosphate</name>
        <dbReference type="ChEBI" id="CHEBI:597326"/>
    </cofactor>
</comment>
<reference evidence="9" key="1">
    <citation type="journal article" date="2015" name="Nature">
        <title>Complex archaea that bridge the gap between prokaryotes and eukaryotes.</title>
        <authorList>
            <person name="Spang A."/>
            <person name="Saw J.H."/>
            <person name="Jorgensen S.L."/>
            <person name="Zaremba-Niedzwiedzka K."/>
            <person name="Martijn J."/>
            <person name="Lind A.E."/>
            <person name="van Eijk R."/>
            <person name="Schleper C."/>
            <person name="Guy L."/>
            <person name="Ettema T.J."/>
        </authorList>
    </citation>
    <scope>NUCLEOTIDE SEQUENCE</scope>
</reference>
<evidence type="ECO:0000256" key="1">
    <source>
        <dbReference type="ARBA" id="ARBA00001933"/>
    </source>
</evidence>
<protein>
    <recommendedName>
        <fullName evidence="6">ornithine decarboxylase</fullName>
        <ecNumber evidence="6">4.1.1.17</ecNumber>
    </recommendedName>
</protein>
<comment type="caution">
    <text evidence="9">The sequence shown here is derived from an EMBL/GenBank/DDBJ whole genome shotgun (WGS) entry which is preliminary data.</text>
</comment>
<dbReference type="GO" id="GO:0004586">
    <property type="term" value="F:ornithine decarboxylase activity"/>
    <property type="evidence" value="ECO:0007669"/>
    <property type="project" value="UniProtKB-EC"/>
</dbReference>
<comment type="catalytic activity">
    <reaction evidence="7">
        <text>L-ornithine + H(+) = putrescine + CO2</text>
        <dbReference type="Rhea" id="RHEA:22964"/>
        <dbReference type="ChEBI" id="CHEBI:15378"/>
        <dbReference type="ChEBI" id="CHEBI:16526"/>
        <dbReference type="ChEBI" id="CHEBI:46911"/>
        <dbReference type="ChEBI" id="CHEBI:326268"/>
        <dbReference type="EC" id="4.1.1.17"/>
    </reaction>
</comment>
<dbReference type="PANTHER" id="PTHR11482:SF6">
    <property type="entry name" value="ORNITHINE DECARBOXYLASE 1-RELATED"/>
    <property type="match status" value="1"/>
</dbReference>
<evidence type="ECO:0000256" key="7">
    <source>
        <dbReference type="ARBA" id="ARBA00049127"/>
    </source>
</evidence>
<dbReference type="PRINTS" id="PR01182">
    <property type="entry name" value="ORNDCRBXLASE"/>
</dbReference>
<dbReference type="Gene3D" id="3.20.20.10">
    <property type="entry name" value="Alanine racemase"/>
    <property type="match status" value="1"/>
</dbReference>
<evidence type="ECO:0000256" key="2">
    <source>
        <dbReference type="ARBA" id="ARBA00008872"/>
    </source>
</evidence>
<feature type="non-terminal residue" evidence="9">
    <location>
        <position position="323"/>
    </location>
</feature>
<evidence type="ECO:0000259" key="8">
    <source>
        <dbReference type="Pfam" id="PF02784"/>
    </source>
</evidence>
<dbReference type="InterPro" id="IPR000183">
    <property type="entry name" value="Orn/DAP/Arg_de-COase"/>
</dbReference>
<dbReference type="GO" id="GO:0005737">
    <property type="term" value="C:cytoplasm"/>
    <property type="evidence" value="ECO:0007669"/>
    <property type="project" value="TreeGrafter"/>
</dbReference>
<dbReference type="PRINTS" id="PR01179">
    <property type="entry name" value="ODADCRBXLASE"/>
</dbReference>
<dbReference type="InterPro" id="IPR029066">
    <property type="entry name" value="PLP-binding_barrel"/>
</dbReference>
<dbReference type="PROSITE" id="PS00878">
    <property type="entry name" value="ODR_DC_2_1"/>
    <property type="match status" value="1"/>
</dbReference>
<keyword evidence="3" id="KW-0663">Pyridoxal phosphate</keyword>
<gene>
    <name evidence="9" type="ORF">LCGC14_3033180</name>
</gene>
<evidence type="ECO:0000256" key="4">
    <source>
        <dbReference type="ARBA" id="ARBA00023239"/>
    </source>
</evidence>
<organism evidence="9">
    <name type="scientific">marine sediment metagenome</name>
    <dbReference type="NCBI Taxonomy" id="412755"/>
    <lineage>
        <taxon>unclassified sequences</taxon>
        <taxon>metagenomes</taxon>
        <taxon>ecological metagenomes</taxon>
    </lineage>
</organism>
<dbReference type="AlphaFoldDB" id="A0A0F8YZM2"/>
<keyword evidence="4" id="KW-0456">Lyase</keyword>
<feature type="domain" description="Orn/DAP/Arg decarboxylase 2 N-terminal" evidence="8">
    <location>
        <begin position="37"/>
        <end position="267"/>
    </location>
</feature>
<evidence type="ECO:0000313" key="9">
    <source>
        <dbReference type="EMBL" id="KKK59559.1"/>
    </source>
</evidence>
<evidence type="ECO:0000256" key="5">
    <source>
        <dbReference type="ARBA" id="ARBA00034115"/>
    </source>
</evidence>
<name>A0A0F8YZM2_9ZZZZ</name>
<dbReference type="EC" id="4.1.1.17" evidence="6"/>
<comment type="pathway">
    <text evidence="5">Amine and polyamine biosynthesis; putrescine biosynthesis via L-ornithine pathway; putrescine from L-ornithine: step 1/1.</text>
</comment>
<dbReference type="InterPro" id="IPR022653">
    <property type="entry name" value="De-COase2_pyr-phos_BS"/>
</dbReference>
<dbReference type="EMBL" id="LAZR01063416">
    <property type="protein sequence ID" value="KKK59559.1"/>
    <property type="molecule type" value="Genomic_DNA"/>
</dbReference>
<dbReference type="InterPro" id="IPR002433">
    <property type="entry name" value="Orn_de-COase"/>
</dbReference>
<dbReference type="SUPFAM" id="SSF51419">
    <property type="entry name" value="PLP-binding barrel"/>
    <property type="match status" value="1"/>
</dbReference>
<dbReference type="InterPro" id="IPR022644">
    <property type="entry name" value="De-COase2_N"/>
</dbReference>
<dbReference type="Pfam" id="PF02784">
    <property type="entry name" value="Orn_Arg_deC_N"/>
    <property type="match status" value="1"/>
</dbReference>
<dbReference type="Gene3D" id="2.40.37.10">
    <property type="entry name" value="Lyase, Ornithine Decarboxylase, Chain A, domain 1"/>
    <property type="match status" value="1"/>
</dbReference>
<dbReference type="CDD" id="cd00622">
    <property type="entry name" value="PLPDE_III_ODC"/>
    <property type="match status" value="1"/>
</dbReference>
<evidence type="ECO:0000256" key="6">
    <source>
        <dbReference type="ARBA" id="ARBA00034138"/>
    </source>
</evidence>
<dbReference type="GO" id="GO:0033387">
    <property type="term" value="P:putrescine biosynthetic process from arginine, via ornithine"/>
    <property type="evidence" value="ECO:0007669"/>
    <property type="project" value="TreeGrafter"/>
</dbReference>
<accession>A0A0F8YZM2</accession>
<proteinExistence type="inferred from homology"/>
<dbReference type="FunFam" id="3.20.20.10:FF:000008">
    <property type="entry name" value="Ornithine decarboxylase"/>
    <property type="match status" value="1"/>
</dbReference>
<comment type="similarity">
    <text evidence="2">Belongs to the Orn/Lys/Arg decarboxylase class-II family.</text>
</comment>
<dbReference type="InterPro" id="IPR009006">
    <property type="entry name" value="Ala_racemase/Decarboxylase_C"/>
</dbReference>